<keyword evidence="4" id="KW-0571">Peptide transport</keyword>
<accession>A0A6U6GQG3</accession>
<feature type="transmembrane region" description="Helical" evidence="8">
    <location>
        <begin position="515"/>
        <end position="532"/>
    </location>
</feature>
<feature type="transmembrane region" description="Helical" evidence="8">
    <location>
        <begin position="544"/>
        <end position="568"/>
    </location>
</feature>
<dbReference type="NCBIfam" id="TIGR00728">
    <property type="entry name" value="OPT_sfam"/>
    <property type="match status" value="1"/>
</dbReference>
<feature type="transmembrane region" description="Helical" evidence="8">
    <location>
        <begin position="154"/>
        <end position="176"/>
    </location>
</feature>
<evidence type="ECO:0000313" key="9">
    <source>
        <dbReference type="EMBL" id="CAD9495084.1"/>
    </source>
</evidence>
<dbReference type="AlphaFoldDB" id="A0A6U6GQG3"/>
<feature type="transmembrane region" description="Helical" evidence="8">
    <location>
        <begin position="87"/>
        <end position="103"/>
    </location>
</feature>
<dbReference type="GO" id="GO:0035673">
    <property type="term" value="F:oligopeptide transmembrane transporter activity"/>
    <property type="evidence" value="ECO:0007669"/>
    <property type="project" value="InterPro"/>
</dbReference>
<keyword evidence="7 8" id="KW-0472">Membrane</keyword>
<dbReference type="GO" id="GO:0016020">
    <property type="term" value="C:membrane"/>
    <property type="evidence" value="ECO:0007669"/>
    <property type="project" value="UniProtKB-SubCell"/>
</dbReference>
<dbReference type="EMBL" id="HBGW01004906">
    <property type="protein sequence ID" value="CAD9495084.1"/>
    <property type="molecule type" value="Transcribed_RNA"/>
</dbReference>
<evidence type="ECO:0000256" key="1">
    <source>
        <dbReference type="ARBA" id="ARBA00004141"/>
    </source>
</evidence>
<feature type="transmembrane region" description="Helical" evidence="8">
    <location>
        <begin position="123"/>
        <end position="142"/>
    </location>
</feature>
<evidence type="ECO:0000256" key="2">
    <source>
        <dbReference type="ARBA" id="ARBA00022448"/>
    </source>
</evidence>
<evidence type="ECO:0000256" key="6">
    <source>
        <dbReference type="ARBA" id="ARBA00022989"/>
    </source>
</evidence>
<evidence type="ECO:0000256" key="4">
    <source>
        <dbReference type="ARBA" id="ARBA00022856"/>
    </source>
</evidence>
<feature type="transmembrane region" description="Helical" evidence="8">
    <location>
        <begin position="469"/>
        <end position="488"/>
    </location>
</feature>
<keyword evidence="2" id="KW-0813">Transport</keyword>
<evidence type="ECO:0000256" key="7">
    <source>
        <dbReference type="ARBA" id="ARBA00023136"/>
    </source>
</evidence>
<keyword evidence="5" id="KW-0653">Protein transport</keyword>
<sequence length="591" mass="64757">MLLSCAMSDAASTAYVANTLWVLETDWGRNLGFFGDFMLICSTKLIGYGLAALFYRYLIMSVGMPWPTAIYLSEVYKMLHENAGRKLQVFGVMLVASLAYMWLPDLLWPGLSSVAVLCWFSSSRTVGILGAGRAGFGLLSLDFNPSDILGSFPFILYVPCWLGLNAVVGGVFWAWILAPSLYYSDWQHSRSMDPMGFDLYLADGKAYPIVELFSGDGTWNQEVYDQNGTPYMSAWFAISYWFSFLAITSSITHTLCWHWKDIRAAFAPDAQGRISARARLVDSLYSPLPRWVGVVLIVAVGSALVATNQAFGIEMPWWAVVVSVFLAAAFMLPIGAVQAVTGNQIGLNILAELIGGLMLQHNPTGAILVKVTGYMGMSHGLGLIQNLKMGQLFLVDYKTIFAFQCYGTVITALADTVAYRMVMDAGLTSGNNPSWNSSSMLAVYKTAAYMWGGIGPWDAWMGPKSHYSAVFWSGLLVGLVVPPALYALHKRGFAWAGYVHLPMIALMTQYPSTNAWYVMTLGLVLLFQYALPKLRPAWHEKYNYVLVAGFVGGAGITSFVAVMLTGFAGVELGLPAWTAKDASCNVWEPSP</sequence>
<dbReference type="Pfam" id="PF03169">
    <property type="entry name" value="OPT"/>
    <property type="match status" value="1"/>
</dbReference>
<feature type="transmembrane region" description="Helical" evidence="8">
    <location>
        <begin position="37"/>
        <end position="58"/>
    </location>
</feature>
<protein>
    <submittedName>
        <fullName evidence="9">Uncharacterized protein</fullName>
    </submittedName>
</protein>
<comment type="subcellular location">
    <subcellularLocation>
        <location evidence="1">Membrane</location>
        <topology evidence="1">Multi-pass membrane protein</topology>
    </subcellularLocation>
</comment>
<feature type="transmembrane region" description="Helical" evidence="8">
    <location>
        <begin position="234"/>
        <end position="256"/>
    </location>
</feature>
<evidence type="ECO:0000256" key="5">
    <source>
        <dbReference type="ARBA" id="ARBA00022927"/>
    </source>
</evidence>
<proteinExistence type="predicted"/>
<name>A0A6U6GQG3_9DINO</name>
<organism evidence="9">
    <name type="scientific">Zooxanthella nutricula</name>
    <dbReference type="NCBI Taxonomy" id="1333877"/>
    <lineage>
        <taxon>Eukaryota</taxon>
        <taxon>Sar</taxon>
        <taxon>Alveolata</taxon>
        <taxon>Dinophyceae</taxon>
        <taxon>Peridiniales</taxon>
        <taxon>Peridiniales incertae sedis</taxon>
        <taxon>Zooxanthella</taxon>
    </lineage>
</organism>
<dbReference type="GO" id="GO:0015031">
    <property type="term" value="P:protein transport"/>
    <property type="evidence" value="ECO:0007669"/>
    <property type="project" value="UniProtKB-KW"/>
</dbReference>
<feature type="transmembrane region" description="Helical" evidence="8">
    <location>
        <begin position="317"/>
        <end position="337"/>
    </location>
</feature>
<keyword evidence="3 8" id="KW-0812">Transmembrane</keyword>
<dbReference type="PANTHER" id="PTHR22601">
    <property type="entry name" value="ISP4 LIKE PROTEIN"/>
    <property type="match status" value="1"/>
</dbReference>
<evidence type="ECO:0000256" key="8">
    <source>
        <dbReference type="SAM" id="Phobius"/>
    </source>
</evidence>
<keyword evidence="6 8" id="KW-1133">Transmembrane helix</keyword>
<reference evidence="9" key="1">
    <citation type="submission" date="2021-01" db="EMBL/GenBank/DDBJ databases">
        <authorList>
            <person name="Corre E."/>
            <person name="Pelletier E."/>
            <person name="Niang G."/>
            <person name="Scheremetjew M."/>
            <person name="Finn R."/>
            <person name="Kale V."/>
            <person name="Holt S."/>
            <person name="Cochrane G."/>
            <person name="Meng A."/>
            <person name="Brown T."/>
            <person name="Cohen L."/>
        </authorList>
    </citation>
    <scope>NUCLEOTIDE SEQUENCE</scope>
    <source>
        <strain evidence="9">RCC3387</strain>
    </source>
</reference>
<gene>
    <name evidence="9" type="ORF">BRAN1462_LOCUS3227</name>
</gene>
<dbReference type="InterPro" id="IPR004813">
    <property type="entry name" value="OPT"/>
</dbReference>
<dbReference type="InterPro" id="IPR004648">
    <property type="entry name" value="Oligpept_transpt"/>
</dbReference>
<evidence type="ECO:0000256" key="3">
    <source>
        <dbReference type="ARBA" id="ARBA00022692"/>
    </source>
</evidence>
<feature type="transmembrane region" description="Helical" evidence="8">
    <location>
        <begin position="291"/>
        <end position="311"/>
    </location>
</feature>